<gene>
    <name evidence="1" type="ORF">VKT23_000569</name>
</gene>
<name>A0ABR1K4V2_9AGAR</name>
<organism evidence="1 2">
    <name type="scientific">Marasmiellus scandens</name>
    <dbReference type="NCBI Taxonomy" id="2682957"/>
    <lineage>
        <taxon>Eukaryota</taxon>
        <taxon>Fungi</taxon>
        <taxon>Dikarya</taxon>
        <taxon>Basidiomycota</taxon>
        <taxon>Agaricomycotina</taxon>
        <taxon>Agaricomycetes</taxon>
        <taxon>Agaricomycetidae</taxon>
        <taxon>Agaricales</taxon>
        <taxon>Marasmiineae</taxon>
        <taxon>Omphalotaceae</taxon>
        <taxon>Marasmiellus</taxon>
    </lineage>
</organism>
<dbReference type="Proteomes" id="UP001498398">
    <property type="component" value="Unassembled WGS sequence"/>
</dbReference>
<keyword evidence="2" id="KW-1185">Reference proteome</keyword>
<sequence>MSTVTITKTQTRPRTFSLSLVSARVPPLLRLPPELVLDILELAIPDSTPKILATISKTVCSFVDSIIYRTVVLDSKDTINLFHRTTLSKSDTFLACHVKKLVITWPPPPKTLQFSRLLDILAACTGLRALVLPSGYDVDTLATILRAHRGNTLSEVIIQSHEGVSLLSMFYPNSMKVDYSSCPSSITHLRICESSSGWVAPCEMLDMFGTLPQLTHLELPRRINANEDNDATFLADLRAILRTRPSMKMLVVTVFPQSWAPPQDVHESSIWEALSTLRNEDPRLVILKGQNSRTRSAKTLRRQRNLHDDDFWAMARSSVEADVVMSQA</sequence>
<accession>A0ABR1K4V2</accession>
<evidence type="ECO:0000313" key="1">
    <source>
        <dbReference type="EMBL" id="KAK7472454.1"/>
    </source>
</evidence>
<comment type="caution">
    <text evidence="1">The sequence shown here is derived from an EMBL/GenBank/DDBJ whole genome shotgun (WGS) entry which is preliminary data.</text>
</comment>
<reference evidence="1 2" key="1">
    <citation type="submission" date="2024-01" db="EMBL/GenBank/DDBJ databases">
        <title>A draft genome for the cacao thread blight pathogen Marasmiellus scandens.</title>
        <authorList>
            <person name="Baruah I.K."/>
            <person name="Leung J."/>
            <person name="Bukari Y."/>
            <person name="Amoako-Attah I."/>
            <person name="Meinhardt L.W."/>
            <person name="Bailey B.A."/>
            <person name="Cohen S.P."/>
        </authorList>
    </citation>
    <scope>NUCLEOTIDE SEQUENCE [LARGE SCALE GENOMIC DNA]</scope>
    <source>
        <strain evidence="1 2">GH-19</strain>
    </source>
</reference>
<dbReference type="Gene3D" id="3.80.10.10">
    <property type="entry name" value="Ribonuclease Inhibitor"/>
    <property type="match status" value="1"/>
</dbReference>
<evidence type="ECO:0000313" key="2">
    <source>
        <dbReference type="Proteomes" id="UP001498398"/>
    </source>
</evidence>
<evidence type="ECO:0008006" key="3">
    <source>
        <dbReference type="Google" id="ProtNLM"/>
    </source>
</evidence>
<dbReference type="EMBL" id="JBANRG010000001">
    <property type="protein sequence ID" value="KAK7472454.1"/>
    <property type="molecule type" value="Genomic_DNA"/>
</dbReference>
<proteinExistence type="predicted"/>
<dbReference type="InterPro" id="IPR032675">
    <property type="entry name" value="LRR_dom_sf"/>
</dbReference>
<protein>
    <recommendedName>
        <fullName evidence="3">F-box domain-containing protein</fullName>
    </recommendedName>
</protein>